<feature type="transmembrane region" description="Helical" evidence="5">
    <location>
        <begin position="174"/>
        <end position="193"/>
    </location>
</feature>
<feature type="transmembrane region" description="Helical" evidence="5">
    <location>
        <begin position="58"/>
        <end position="78"/>
    </location>
</feature>
<proteinExistence type="predicted"/>
<keyword evidence="3 5" id="KW-1133">Transmembrane helix</keyword>
<feature type="transmembrane region" description="Helical" evidence="5">
    <location>
        <begin position="438"/>
        <end position="456"/>
    </location>
</feature>
<sequence>MTTTVADQAGGTWRDLLSRRHLGTIVVLAGGVALYATNIYLTASMLPTIVADIGGERFYAWSTTVFLVASVSSSVVVGRTVARFGARGSYVLALAFFVAGSVLCAVSPTMAVLLAGRAVQGVGGGMLSGLGYALIRSSLPERLWARASALISAMWGVGTLAGPALGGLFGQLRLWQVAFVALAAAALGLAVLVPKALPRARPEGTVMPTPLVSMLLLSAAVLLVSVAGVAEQHTVRIVFLVVAAILVVGFVARERRAEARVLPRSTFEHAAPTKWIYLFIVVLSIGSTAEAFVPLFGQRLAGLAPVAAGFLGAVLAAGWTIGEIPAANAVRASAIRRILLAAPLLLGGGLAVLALTQRADAGAGTVVVWVLGLLVAGSGIGIAWPHLATKAMGVESGGAEADRASAAINTVQLVSNAFGSALAGLLVNLGGDADTGSARWMFGGVAVLVLVGALVSRPLTRRA</sequence>
<dbReference type="Pfam" id="PF07690">
    <property type="entry name" value="MFS_1"/>
    <property type="match status" value="1"/>
</dbReference>
<evidence type="ECO:0000256" key="2">
    <source>
        <dbReference type="ARBA" id="ARBA00022692"/>
    </source>
</evidence>
<dbReference type="InterPro" id="IPR011701">
    <property type="entry name" value="MFS"/>
</dbReference>
<gene>
    <name evidence="7" type="ORF">ACFSYJ_23980</name>
</gene>
<dbReference type="InterPro" id="IPR001958">
    <property type="entry name" value="Tet-R_TetA/multi-R_MdtG-like"/>
</dbReference>
<dbReference type="Gene3D" id="1.20.1250.20">
    <property type="entry name" value="MFS general substrate transporter like domains"/>
    <property type="match status" value="1"/>
</dbReference>
<feature type="transmembrane region" description="Helical" evidence="5">
    <location>
        <begin position="334"/>
        <end position="355"/>
    </location>
</feature>
<evidence type="ECO:0000313" key="8">
    <source>
        <dbReference type="Proteomes" id="UP001597419"/>
    </source>
</evidence>
<feature type="transmembrane region" description="Helical" evidence="5">
    <location>
        <begin position="302"/>
        <end position="322"/>
    </location>
</feature>
<evidence type="ECO:0000259" key="6">
    <source>
        <dbReference type="PROSITE" id="PS50850"/>
    </source>
</evidence>
<feature type="transmembrane region" description="Helical" evidence="5">
    <location>
        <begin position="118"/>
        <end position="135"/>
    </location>
</feature>
<feature type="transmembrane region" description="Helical" evidence="5">
    <location>
        <begin position="22"/>
        <end position="46"/>
    </location>
</feature>
<evidence type="ECO:0000256" key="5">
    <source>
        <dbReference type="SAM" id="Phobius"/>
    </source>
</evidence>
<feature type="transmembrane region" description="Helical" evidence="5">
    <location>
        <begin position="275"/>
        <end position="296"/>
    </location>
</feature>
<dbReference type="SUPFAM" id="SSF103473">
    <property type="entry name" value="MFS general substrate transporter"/>
    <property type="match status" value="1"/>
</dbReference>
<feature type="transmembrane region" description="Helical" evidence="5">
    <location>
        <begin position="147"/>
        <end position="168"/>
    </location>
</feature>
<dbReference type="PANTHER" id="PTHR23501">
    <property type="entry name" value="MAJOR FACILITATOR SUPERFAMILY"/>
    <property type="match status" value="1"/>
</dbReference>
<dbReference type="PRINTS" id="PR01035">
    <property type="entry name" value="TCRTETA"/>
</dbReference>
<dbReference type="InterPro" id="IPR036259">
    <property type="entry name" value="MFS_trans_sf"/>
</dbReference>
<feature type="domain" description="Major facilitator superfamily (MFS) profile" evidence="6">
    <location>
        <begin position="24"/>
        <end position="461"/>
    </location>
</feature>
<protein>
    <submittedName>
        <fullName evidence="7">MFS transporter</fullName>
    </submittedName>
</protein>
<accession>A0ABW5GLM4</accession>
<keyword evidence="4 5" id="KW-0472">Membrane</keyword>
<feature type="transmembrane region" description="Helical" evidence="5">
    <location>
        <begin position="235"/>
        <end position="254"/>
    </location>
</feature>
<comment type="caution">
    <text evidence="7">The sequence shown here is derived from an EMBL/GenBank/DDBJ whole genome shotgun (WGS) entry which is preliminary data.</text>
</comment>
<reference evidence="8" key="1">
    <citation type="journal article" date="2019" name="Int. J. Syst. Evol. Microbiol.">
        <title>The Global Catalogue of Microorganisms (GCM) 10K type strain sequencing project: providing services to taxonomists for standard genome sequencing and annotation.</title>
        <authorList>
            <consortium name="The Broad Institute Genomics Platform"/>
            <consortium name="The Broad Institute Genome Sequencing Center for Infectious Disease"/>
            <person name="Wu L."/>
            <person name="Ma J."/>
        </authorList>
    </citation>
    <scope>NUCLEOTIDE SEQUENCE [LARGE SCALE GENOMIC DNA]</scope>
    <source>
        <strain evidence="8">CGMCC 4.7643</strain>
    </source>
</reference>
<keyword evidence="8" id="KW-1185">Reference proteome</keyword>
<feature type="transmembrane region" description="Helical" evidence="5">
    <location>
        <begin position="90"/>
        <end position="112"/>
    </location>
</feature>
<feature type="transmembrane region" description="Helical" evidence="5">
    <location>
        <begin position="205"/>
        <end position="229"/>
    </location>
</feature>
<dbReference type="InterPro" id="IPR020846">
    <property type="entry name" value="MFS_dom"/>
</dbReference>
<comment type="subcellular location">
    <subcellularLocation>
        <location evidence="1">Cell membrane</location>
        <topology evidence="1">Multi-pass membrane protein</topology>
    </subcellularLocation>
</comment>
<evidence type="ECO:0000256" key="4">
    <source>
        <dbReference type="ARBA" id="ARBA00023136"/>
    </source>
</evidence>
<evidence type="ECO:0000256" key="3">
    <source>
        <dbReference type="ARBA" id="ARBA00022989"/>
    </source>
</evidence>
<dbReference type="EMBL" id="JBHUKU010000014">
    <property type="protein sequence ID" value="MFD2461687.1"/>
    <property type="molecule type" value="Genomic_DNA"/>
</dbReference>
<evidence type="ECO:0000313" key="7">
    <source>
        <dbReference type="EMBL" id="MFD2461687.1"/>
    </source>
</evidence>
<dbReference type="RefSeq" id="WP_345390375.1">
    <property type="nucleotide sequence ID" value="NZ_BAABHG010000004.1"/>
</dbReference>
<dbReference type="Gene3D" id="1.20.1720.10">
    <property type="entry name" value="Multidrug resistance protein D"/>
    <property type="match status" value="1"/>
</dbReference>
<keyword evidence="2 5" id="KW-0812">Transmembrane</keyword>
<feature type="transmembrane region" description="Helical" evidence="5">
    <location>
        <begin position="361"/>
        <end position="385"/>
    </location>
</feature>
<dbReference type="PANTHER" id="PTHR23501:SF154">
    <property type="entry name" value="MULTIDRUG-EFFLUX TRANSPORTER RV1634-RELATED"/>
    <property type="match status" value="1"/>
</dbReference>
<name>A0ABW5GLM4_9PSEU</name>
<organism evidence="7 8">
    <name type="scientific">Amycolatopsis samaneae</name>
    <dbReference type="NCBI Taxonomy" id="664691"/>
    <lineage>
        <taxon>Bacteria</taxon>
        <taxon>Bacillati</taxon>
        <taxon>Actinomycetota</taxon>
        <taxon>Actinomycetes</taxon>
        <taxon>Pseudonocardiales</taxon>
        <taxon>Pseudonocardiaceae</taxon>
        <taxon>Amycolatopsis</taxon>
    </lineage>
</organism>
<dbReference type="PROSITE" id="PS50850">
    <property type="entry name" value="MFS"/>
    <property type="match status" value="1"/>
</dbReference>
<evidence type="ECO:0000256" key="1">
    <source>
        <dbReference type="ARBA" id="ARBA00004651"/>
    </source>
</evidence>
<feature type="transmembrane region" description="Helical" evidence="5">
    <location>
        <begin position="406"/>
        <end position="426"/>
    </location>
</feature>
<dbReference type="Proteomes" id="UP001597419">
    <property type="component" value="Unassembled WGS sequence"/>
</dbReference>